<dbReference type="GO" id="GO:0008168">
    <property type="term" value="F:methyltransferase activity"/>
    <property type="evidence" value="ECO:0007669"/>
    <property type="project" value="UniProtKB-KW"/>
</dbReference>
<dbReference type="EMBL" id="FNCE01000001">
    <property type="protein sequence ID" value="SDF58048.1"/>
    <property type="molecule type" value="Genomic_DNA"/>
</dbReference>
<feature type="domain" description="Methyltransferase" evidence="3">
    <location>
        <begin position="49"/>
        <end position="136"/>
    </location>
</feature>
<evidence type="ECO:0000256" key="2">
    <source>
        <dbReference type="ARBA" id="ARBA00022679"/>
    </source>
</evidence>
<organism evidence="4 5">
    <name type="scientific">Limimonas halophila</name>
    <dbReference type="NCBI Taxonomy" id="1082479"/>
    <lineage>
        <taxon>Bacteria</taxon>
        <taxon>Pseudomonadati</taxon>
        <taxon>Pseudomonadota</taxon>
        <taxon>Alphaproteobacteria</taxon>
        <taxon>Rhodospirillales</taxon>
        <taxon>Rhodovibrionaceae</taxon>
        <taxon>Limimonas</taxon>
    </lineage>
</organism>
<accession>A0A1G7M8B1</accession>
<dbReference type="SUPFAM" id="SSF53335">
    <property type="entry name" value="S-adenosyl-L-methionine-dependent methyltransferases"/>
    <property type="match status" value="1"/>
</dbReference>
<gene>
    <name evidence="4" type="ORF">SAMN05216241_101520</name>
</gene>
<name>A0A1G7M8B1_9PROT</name>
<evidence type="ECO:0000259" key="3">
    <source>
        <dbReference type="Pfam" id="PF13649"/>
    </source>
</evidence>
<dbReference type="AlphaFoldDB" id="A0A1G7M8B1"/>
<keyword evidence="2 4" id="KW-0808">Transferase</keyword>
<evidence type="ECO:0000256" key="1">
    <source>
        <dbReference type="ARBA" id="ARBA00022603"/>
    </source>
</evidence>
<reference evidence="4 5" key="1">
    <citation type="submission" date="2016-10" db="EMBL/GenBank/DDBJ databases">
        <authorList>
            <person name="de Groot N.N."/>
        </authorList>
    </citation>
    <scope>NUCLEOTIDE SEQUENCE [LARGE SCALE GENOMIC DNA]</scope>
    <source>
        <strain evidence="4 5">DSM 25584</strain>
    </source>
</reference>
<proteinExistence type="predicted"/>
<dbReference type="RefSeq" id="WP_176758478.1">
    <property type="nucleotide sequence ID" value="NZ_FNCE01000001.1"/>
</dbReference>
<evidence type="ECO:0000313" key="5">
    <source>
        <dbReference type="Proteomes" id="UP000199415"/>
    </source>
</evidence>
<dbReference type="InterPro" id="IPR041698">
    <property type="entry name" value="Methyltransf_25"/>
</dbReference>
<protein>
    <submittedName>
        <fullName evidence="4">Malonyl-CoA O-methyltransferase</fullName>
    </submittedName>
</protein>
<dbReference type="Proteomes" id="UP000199415">
    <property type="component" value="Unassembled WGS sequence"/>
</dbReference>
<dbReference type="PANTHER" id="PTHR43861">
    <property type="entry name" value="TRANS-ACONITATE 2-METHYLTRANSFERASE-RELATED"/>
    <property type="match status" value="1"/>
</dbReference>
<dbReference type="CDD" id="cd02440">
    <property type="entry name" value="AdoMet_MTases"/>
    <property type="match status" value="1"/>
</dbReference>
<dbReference type="STRING" id="1082479.SAMN05216241_101520"/>
<evidence type="ECO:0000313" key="4">
    <source>
        <dbReference type="EMBL" id="SDF58048.1"/>
    </source>
</evidence>
<dbReference type="PANTHER" id="PTHR43861:SF1">
    <property type="entry name" value="TRANS-ACONITATE 2-METHYLTRANSFERASE"/>
    <property type="match status" value="1"/>
</dbReference>
<keyword evidence="1 4" id="KW-0489">Methyltransferase</keyword>
<dbReference type="GO" id="GO:0032259">
    <property type="term" value="P:methylation"/>
    <property type="evidence" value="ECO:0007669"/>
    <property type="project" value="UniProtKB-KW"/>
</dbReference>
<dbReference type="Pfam" id="PF13649">
    <property type="entry name" value="Methyltransf_25"/>
    <property type="match status" value="1"/>
</dbReference>
<sequence>MTLAPDPSAVAERFSAAAETYDAAAAVQRHAADALTARLPAGRDVREMVDLGCGTGLLTAALLRRYPGARVTGLDMAEGMVARCRERWPEHSFAVADAVTAPARPADLVASSFALHWMPDGPGVLGRWAAALPPGGLVAACVPLPGSLDALAGAYRRQTGRPWPGIAYPAAATYRNAVRGAGATPIADAETALTQQCPDALAALRTLRALGATARRPDAGRPASVGALRRALAAYADADGSATLTFRVLILVAEKGA</sequence>
<keyword evidence="5" id="KW-1185">Reference proteome</keyword>
<dbReference type="InterPro" id="IPR029063">
    <property type="entry name" value="SAM-dependent_MTases_sf"/>
</dbReference>
<dbReference type="Gene3D" id="3.40.50.150">
    <property type="entry name" value="Vaccinia Virus protein VP39"/>
    <property type="match status" value="1"/>
</dbReference>